<feature type="region of interest" description="Disordered" evidence="1">
    <location>
        <begin position="281"/>
        <end position="315"/>
    </location>
</feature>
<feature type="compositionally biased region" description="Basic residues" evidence="1">
    <location>
        <begin position="362"/>
        <end position="374"/>
    </location>
</feature>
<evidence type="ECO:0000313" key="3">
    <source>
        <dbReference type="Proteomes" id="UP000663860"/>
    </source>
</evidence>
<feature type="compositionally biased region" description="Polar residues" evidence="1">
    <location>
        <begin position="290"/>
        <end position="299"/>
    </location>
</feature>
<name>A0A815FN12_9BILA</name>
<proteinExistence type="predicted"/>
<protein>
    <submittedName>
        <fullName evidence="2">Uncharacterized protein</fullName>
    </submittedName>
</protein>
<feature type="region of interest" description="Disordered" evidence="1">
    <location>
        <begin position="362"/>
        <end position="392"/>
    </location>
</feature>
<feature type="compositionally biased region" description="Polar residues" evidence="1">
    <location>
        <begin position="381"/>
        <end position="392"/>
    </location>
</feature>
<dbReference type="EMBL" id="CAJNOE010000760">
    <property type="protein sequence ID" value="CAF1327768.1"/>
    <property type="molecule type" value="Genomic_DNA"/>
</dbReference>
<sequence length="415" mass="46542">MGLSAFEDSSSSHSYCSQSLNQSLTKRLIELSNIPSKSSSRFAHTPDWADGLDIWSPAQNASTKTDLTRRNLDFHHDIGIYLPRYEKPKSAPICLKNLQINPKISKNNLPPERIRHLLKKEKDLLSENDWSDQPIVIDIPSQVPANTFRSSTSLDLSSTAADYRLPLRHVTNKSSTPDQQLNQDALKSLLEEHLTSLLTRGASTINANRTIINVPSNDERHGKRDEFIPSPLSTISTQQIKINQTSHFIVQQKSPLGLTVTPVDSSPQKNFQSISLEKLAQQRSFHQDNEISSATSSNRPSTEPVSFPPPPPTHRYLQQQKVILKRNLDTSNTSSTGDLSITNENSSNKLFEQSQIVQNIRKGGHTHHHHHHSSSSKTKFNRTNNNSPKTTTIEILPPIVSGKRVHISLANHRYL</sequence>
<accession>A0A815FN12</accession>
<dbReference type="AlphaFoldDB" id="A0A815FN12"/>
<evidence type="ECO:0000256" key="1">
    <source>
        <dbReference type="SAM" id="MobiDB-lite"/>
    </source>
</evidence>
<evidence type="ECO:0000313" key="2">
    <source>
        <dbReference type="EMBL" id="CAF1327768.1"/>
    </source>
</evidence>
<dbReference type="Proteomes" id="UP000663860">
    <property type="component" value="Unassembled WGS sequence"/>
</dbReference>
<gene>
    <name evidence="2" type="ORF">IZO911_LOCUS35511</name>
</gene>
<reference evidence="2" key="1">
    <citation type="submission" date="2021-02" db="EMBL/GenBank/DDBJ databases">
        <authorList>
            <person name="Nowell W R."/>
        </authorList>
    </citation>
    <scope>NUCLEOTIDE SEQUENCE</scope>
</reference>
<organism evidence="2 3">
    <name type="scientific">Adineta steineri</name>
    <dbReference type="NCBI Taxonomy" id="433720"/>
    <lineage>
        <taxon>Eukaryota</taxon>
        <taxon>Metazoa</taxon>
        <taxon>Spiralia</taxon>
        <taxon>Gnathifera</taxon>
        <taxon>Rotifera</taxon>
        <taxon>Eurotatoria</taxon>
        <taxon>Bdelloidea</taxon>
        <taxon>Adinetida</taxon>
        <taxon>Adinetidae</taxon>
        <taxon>Adineta</taxon>
    </lineage>
</organism>
<comment type="caution">
    <text evidence="2">The sequence shown here is derived from an EMBL/GenBank/DDBJ whole genome shotgun (WGS) entry which is preliminary data.</text>
</comment>